<evidence type="ECO:0000256" key="2">
    <source>
        <dbReference type="ARBA" id="ARBA00008814"/>
    </source>
</evidence>
<feature type="chain" id="PRO_5038540837" evidence="6">
    <location>
        <begin position="23"/>
        <end position="327"/>
    </location>
</feature>
<keyword evidence="4 6" id="KW-0732">Signal</keyword>
<dbReference type="PANTHER" id="PTHR30532">
    <property type="entry name" value="IRON III DICITRATE-BINDING PERIPLASMIC PROTEIN"/>
    <property type="match status" value="1"/>
</dbReference>
<dbReference type="RefSeq" id="WP_203366862.1">
    <property type="nucleotide sequence ID" value="NZ_WSFT01000039.1"/>
</dbReference>
<dbReference type="GO" id="GO:0030288">
    <property type="term" value="C:outer membrane-bounded periplasmic space"/>
    <property type="evidence" value="ECO:0007669"/>
    <property type="project" value="TreeGrafter"/>
</dbReference>
<evidence type="ECO:0000256" key="5">
    <source>
        <dbReference type="SAM" id="Coils"/>
    </source>
</evidence>
<dbReference type="EMBL" id="WSFT01000039">
    <property type="protein sequence ID" value="MBS4538938.1"/>
    <property type="molecule type" value="Genomic_DNA"/>
</dbReference>
<reference evidence="8" key="1">
    <citation type="submission" date="2019-12" db="EMBL/GenBank/DDBJ databases">
        <title>Clostridiaceae gen. nov. sp. nov., isolated from sediment in Xinjiang, China.</title>
        <authorList>
            <person name="Zhang R."/>
        </authorList>
    </citation>
    <scope>NUCLEOTIDE SEQUENCE</scope>
    <source>
        <strain evidence="8">D2Q-11</strain>
    </source>
</reference>
<proteinExistence type="inferred from homology"/>
<dbReference type="PRINTS" id="PR01715">
    <property type="entry name" value="FERRIBNDNGPP"/>
</dbReference>
<keyword evidence="9" id="KW-1185">Reference proteome</keyword>
<dbReference type="PANTHER" id="PTHR30532:SF29">
    <property type="entry name" value="FE(3+) DICITRATE-BINDING PERIPLASMIC PROTEIN"/>
    <property type="match status" value="1"/>
</dbReference>
<comment type="caution">
    <text evidence="8">The sequence shown here is derived from an EMBL/GenBank/DDBJ whole genome shotgun (WGS) entry which is preliminary data.</text>
</comment>
<protein>
    <submittedName>
        <fullName evidence="8">Iron-siderophore ABC transporter substrate-binding protein</fullName>
    </submittedName>
</protein>
<dbReference type="InterPro" id="IPR002491">
    <property type="entry name" value="ABC_transptr_periplasmic_BD"/>
</dbReference>
<feature type="coiled-coil region" evidence="5">
    <location>
        <begin position="156"/>
        <end position="200"/>
    </location>
</feature>
<evidence type="ECO:0000256" key="4">
    <source>
        <dbReference type="ARBA" id="ARBA00022729"/>
    </source>
</evidence>
<dbReference type="Gene3D" id="3.40.50.1980">
    <property type="entry name" value="Nitrogenase molybdenum iron protein domain"/>
    <property type="match status" value="2"/>
</dbReference>
<name>A0A942UTN4_9FIRM</name>
<dbReference type="CDD" id="cd01146">
    <property type="entry name" value="FhuD"/>
    <property type="match status" value="1"/>
</dbReference>
<sequence length="327" mass="37019">MKNNFKVLAILVLIMLVFVGCSNESQDTPEPKEEGSKDIKTIEHQLGTTDIEETPKNIVVLEWVYAEDLLALGIQPSGVADIEGYNNWVNVDVNLDDDVVDVGTRQEPNLETIASLNPDLIITAGFRHEAIYDKLNDIAPTLAFNPYPEEGEYTQYEEMEDTFNKIAEVVEKEEEAKEVLEQLDKKYEEAKKEIEESDLETKDYVLSQAYSSQDVPTIRLFTDNSMAVEIFSRLGLNNSFETDNFELYGFATATVEDLIPVQDANFIYIVQEDDNVFDNQLKDNPVWNKLSFVEEDRTYSLGGDTWVFGGPLSAEVVVDKVLEVLIK</sequence>
<keyword evidence="5" id="KW-0175">Coiled coil</keyword>
<dbReference type="AlphaFoldDB" id="A0A942UTN4"/>
<evidence type="ECO:0000313" key="8">
    <source>
        <dbReference type="EMBL" id="MBS4538938.1"/>
    </source>
</evidence>
<organism evidence="8 9">
    <name type="scientific">Anaeromonas frigoriresistens</name>
    <dbReference type="NCBI Taxonomy" id="2683708"/>
    <lineage>
        <taxon>Bacteria</taxon>
        <taxon>Bacillati</taxon>
        <taxon>Bacillota</taxon>
        <taxon>Tissierellia</taxon>
        <taxon>Tissierellales</taxon>
        <taxon>Thermohalobacteraceae</taxon>
        <taxon>Anaeromonas</taxon>
    </lineage>
</organism>
<feature type="signal peptide" evidence="6">
    <location>
        <begin position="1"/>
        <end position="22"/>
    </location>
</feature>
<comment type="subcellular location">
    <subcellularLocation>
        <location evidence="1">Cell envelope</location>
    </subcellularLocation>
</comment>
<accession>A0A942UTN4</accession>
<dbReference type="GO" id="GO:1901678">
    <property type="term" value="P:iron coordination entity transport"/>
    <property type="evidence" value="ECO:0007669"/>
    <property type="project" value="UniProtKB-ARBA"/>
</dbReference>
<dbReference type="SUPFAM" id="SSF53807">
    <property type="entry name" value="Helical backbone' metal receptor"/>
    <property type="match status" value="1"/>
</dbReference>
<dbReference type="PROSITE" id="PS50983">
    <property type="entry name" value="FE_B12_PBP"/>
    <property type="match status" value="1"/>
</dbReference>
<dbReference type="PROSITE" id="PS51257">
    <property type="entry name" value="PROKAR_LIPOPROTEIN"/>
    <property type="match status" value="1"/>
</dbReference>
<dbReference type="Pfam" id="PF01497">
    <property type="entry name" value="Peripla_BP_2"/>
    <property type="match status" value="1"/>
</dbReference>
<keyword evidence="3" id="KW-0813">Transport</keyword>
<comment type="similarity">
    <text evidence="2">Belongs to the bacterial solute-binding protein 8 family.</text>
</comment>
<evidence type="ECO:0000259" key="7">
    <source>
        <dbReference type="PROSITE" id="PS50983"/>
    </source>
</evidence>
<gene>
    <name evidence="8" type="ORF">GOQ27_10705</name>
</gene>
<dbReference type="Proteomes" id="UP000724672">
    <property type="component" value="Unassembled WGS sequence"/>
</dbReference>
<feature type="domain" description="Fe/B12 periplasmic-binding" evidence="7">
    <location>
        <begin position="57"/>
        <end position="327"/>
    </location>
</feature>
<evidence type="ECO:0000256" key="1">
    <source>
        <dbReference type="ARBA" id="ARBA00004196"/>
    </source>
</evidence>
<evidence type="ECO:0000313" key="9">
    <source>
        <dbReference type="Proteomes" id="UP000724672"/>
    </source>
</evidence>
<evidence type="ECO:0000256" key="3">
    <source>
        <dbReference type="ARBA" id="ARBA00022448"/>
    </source>
</evidence>
<dbReference type="InterPro" id="IPR051313">
    <property type="entry name" value="Bact_iron-sidero_bind"/>
</dbReference>
<evidence type="ECO:0000256" key="6">
    <source>
        <dbReference type="SAM" id="SignalP"/>
    </source>
</evidence>